<comment type="caution">
    <text evidence="2">The sequence shown here is derived from an EMBL/GenBank/DDBJ whole genome shotgun (WGS) entry which is preliminary data.</text>
</comment>
<dbReference type="InParanoid" id="K0KDL6"/>
<dbReference type="Proteomes" id="UP000009328">
    <property type="component" value="Unassembled WGS sequence"/>
</dbReference>
<name>K0KDL6_WICCF</name>
<sequence>MNFIYSSWLVVAILATSVQALVIPKDIAVNSLSNDSTISTNATASINALTSFAAHADAAANERFLQEFIYNGDIAANGWIENWYLNNTGKIALFQAISSNIRTFFGVGGLYTCLPSFLDQDTIPAGVQCLAVFALQESLVAVTLVTIWGLESPDDDATGQEIFKHNLMRGVKKYRKFRAWARNADGSGHKEVEAVSFRLNSLCALGAASCTDDSGDADIIAIRDETGVHININTDPSVTAEEFEQIVLKTVPGVPVDYVNEDGSVSDPNDGATHDIKYISYNIENSVASKLSKVVDSIPSGVSPFDSLKQERSNNKKGLRERTTNRVKAIFGGGESETRLFTSCYAGAGNAGNAEHPVPYGVVGQIYYNSYGPADDSSCYDVNAIKKSLL</sequence>
<dbReference type="HOGENOM" id="CLU_708232_0_0_1"/>
<protein>
    <submittedName>
        <fullName evidence="2">Secreted protein</fullName>
    </submittedName>
</protein>
<evidence type="ECO:0000313" key="2">
    <source>
        <dbReference type="EMBL" id="CCH43210.1"/>
    </source>
</evidence>
<keyword evidence="1" id="KW-0732">Signal</keyword>
<feature type="signal peptide" evidence="1">
    <location>
        <begin position="1"/>
        <end position="20"/>
    </location>
</feature>
<proteinExistence type="predicted"/>
<organism evidence="2 3">
    <name type="scientific">Wickerhamomyces ciferrii (strain ATCC 14091 / BCRC 22168 / CBS 111 / JCM 3599 / NBRC 0793 / NRRL Y-1031 F-60-10)</name>
    <name type="common">Yeast</name>
    <name type="synonym">Pichia ciferrii</name>
    <dbReference type="NCBI Taxonomy" id="1206466"/>
    <lineage>
        <taxon>Eukaryota</taxon>
        <taxon>Fungi</taxon>
        <taxon>Dikarya</taxon>
        <taxon>Ascomycota</taxon>
        <taxon>Saccharomycotina</taxon>
        <taxon>Saccharomycetes</taxon>
        <taxon>Phaffomycetales</taxon>
        <taxon>Wickerhamomycetaceae</taxon>
        <taxon>Wickerhamomyces</taxon>
    </lineage>
</organism>
<keyword evidence="3" id="KW-1185">Reference proteome</keyword>
<dbReference type="AlphaFoldDB" id="K0KDL6"/>
<accession>K0KDL6</accession>
<feature type="chain" id="PRO_5003834239" evidence="1">
    <location>
        <begin position="21"/>
        <end position="390"/>
    </location>
</feature>
<evidence type="ECO:0000256" key="1">
    <source>
        <dbReference type="SAM" id="SignalP"/>
    </source>
</evidence>
<reference evidence="2 3" key="1">
    <citation type="journal article" date="2012" name="Eukaryot. Cell">
        <title>Draft genome sequence of Wickerhamomyces ciferrii NRRL Y-1031 F-60-10.</title>
        <authorList>
            <person name="Schneider J."/>
            <person name="Andrea H."/>
            <person name="Blom J."/>
            <person name="Jaenicke S."/>
            <person name="Ruckert C."/>
            <person name="Schorsch C."/>
            <person name="Szczepanowski R."/>
            <person name="Farwick M."/>
            <person name="Goesmann A."/>
            <person name="Puhler A."/>
            <person name="Schaffer S."/>
            <person name="Tauch A."/>
            <person name="Kohler T."/>
            <person name="Brinkrolf K."/>
        </authorList>
    </citation>
    <scope>NUCLEOTIDE SEQUENCE [LARGE SCALE GENOMIC DNA]</scope>
    <source>
        <strain evidence="3">ATCC 14091 / BCRC 22168 / CBS 111 / JCM 3599 / NBRC 0793 / NRRL Y-1031 F-60-10</strain>
    </source>
</reference>
<evidence type="ECO:0000313" key="3">
    <source>
        <dbReference type="Proteomes" id="UP000009328"/>
    </source>
</evidence>
<gene>
    <name evidence="2" type="ORF">BN7_2757</name>
</gene>
<dbReference type="EMBL" id="CAIF01000070">
    <property type="protein sequence ID" value="CCH43210.1"/>
    <property type="molecule type" value="Genomic_DNA"/>
</dbReference>